<protein>
    <submittedName>
        <fullName evidence="1">Uncharacterized protein</fullName>
    </submittedName>
</protein>
<dbReference type="Proteomes" id="UP000790709">
    <property type="component" value="Unassembled WGS sequence"/>
</dbReference>
<comment type="caution">
    <text evidence="1">The sequence shown here is derived from an EMBL/GenBank/DDBJ whole genome shotgun (WGS) entry which is preliminary data.</text>
</comment>
<reference evidence="1" key="1">
    <citation type="journal article" date="2021" name="New Phytol.">
        <title>Evolutionary innovations through gain and loss of genes in the ectomycorrhizal Boletales.</title>
        <authorList>
            <person name="Wu G."/>
            <person name="Miyauchi S."/>
            <person name="Morin E."/>
            <person name="Kuo A."/>
            <person name="Drula E."/>
            <person name="Varga T."/>
            <person name="Kohler A."/>
            <person name="Feng B."/>
            <person name="Cao Y."/>
            <person name="Lipzen A."/>
            <person name="Daum C."/>
            <person name="Hundley H."/>
            <person name="Pangilinan J."/>
            <person name="Johnson J."/>
            <person name="Barry K."/>
            <person name="LaButti K."/>
            <person name="Ng V."/>
            <person name="Ahrendt S."/>
            <person name="Min B."/>
            <person name="Choi I.G."/>
            <person name="Park H."/>
            <person name="Plett J.M."/>
            <person name="Magnuson J."/>
            <person name="Spatafora J.W."/>
            <person name="Nagy L.G."/>
            <person name="Henrissat B."/>
            <person name="Grigoriev I.V."/>
            <person name="Yang Z.L."/>
            <person name="Xu J."/>
            <person name="Martin F.M."/>
        </authorList>
    </citation>
    <scope>NUCLEOTIDE SEQUENCE</scope>
    <source>
        <strain evidence="1">KUC20120723A-06</strain>
    </source>
</reference>
<gene>
    <name evidence="1" type="ORF">BV22DRAFT_1134148</name>
</gene>
<name>A0ACB8B035_9AGAM</name>
<proteinExistence type="predicted"/>
<evidence type="ECO:0000313" key="2">
    <source>
        <dbReference type="Proteomes" id="UP000790709"/>
    </source>
</evidence>
<organism evidence="1 2">
    <name type="scientific">Leucogyrophana mollusca</name>
    <dbReference type="NCBI Taxonomy" id="85980"/>
    <lineage>
        <taxon>Eukaryota</taxon>
        <taxon>Fungi</taxon>
        <taxon>Dikarya</taxon>
        <taxon>Basidiomycota</taxon>
        <taxon>Agaricomycotina</taxon>
        <taxon>Agaricomycetes</taxon>
        <taxon>Agaricomycetidae</taxon>
        <taxon>Boletales</taxon>
        <taxon>Boletales incertae sedis</taxon>
        <taxon>Leucogyrophana</taxon>
    </lineage>
</organism>
<dbReference type="EMBL" id="MU266703">
    <property type="protein sequence ID" value="KAH7919027.1"/>
    <property type="molecule type" value="Genomic_DNA"/>
</dbReference>
<evidence type="ECO:0000313" key="1">
    <source>
        <dbReference type="EMBL" id="KAH7919027.1"/>
    </source>
</evidence>
<sequence>MAKETSSAKPSVSNRPTPMTPRPHTRATASSGKNLIQEYLDKLSNSPSPSNLPRTKNDPFLNPVTPVPPSSTPPPLPPADSQSPTVEMNFSPFQSGDALAQGVEHSIHASPSKPTGIPDAMDDHTTHSLSQSTTNLEITQHDPASAALMTPPLFTPTPDNAFPIIHMAHSAQMFDHLDPTIINAWIAVPDHKFLVRVFNYDGKDPIGRTPMLAEHIRGTVTMIANHHNISANIRVSPPAATRNKEHQGHPLSFLVHNVPNTVKGIIVSQHIWSSPTITFKARDFDTLQLPTIIFALQGFTTDDPGAIHKIIFDTWAMDETRGELVDILSETDMAEEEIYPKIVTFIQSINVKYVDWKIHGGIPLPCFNVFTPSPTYDPAAWTKIRAYLRSLHYTAPLEGHGFAAAFVPCQICNSVDHPRGMCPFPKIPLWNGPTIQNRPRTNTTRGRGGRGRGMRGSPITQSPF</sequence>
<accession>A0ACB8B035</accession>
<keyword evidence="2" id="KW-1185">Reference proteome</keyword>